<accession>A0ACB8U261</accession>
<proteinExistence type="predicted"/>
<organism evidence="1 2">
    <name type="scientific">Irpex rosettiformis</name>
    <dbReference type="NCBI Taxonomy" id="378272"/>
    <lineage>
        <taxon>Eukaryota</taxon>
        <taxon>Fungi</taxon>
        <taxon>Dikarya</taxon>
        <taxon>Basidiomycota</taxon>
        <taxon>Agaricomycotina</taxon>
        <taxon>Agaricomycetes</taxon>
        <taxon>Polyporales</taxon>
        <taxon>Irpicaceae</taxon>
        <taxon>Irpex</taxon>
    </lineage>
</organism>
<reference evidence="1" key="1">
    <citation type="journal article" date="2021" name="Environ. Microbiol.">
        <title>Gene family expansions and transcriptome signatures uncover fungal adaptations to wood decay.</title>
        <authorList>
            <person name="Hage H."/>
            <person name="Miyauchi S."/>
            <person name="Viragh M."/>
            <person name="Drula E."/>
            <person name="Min B."/>
            <person name="Chaduli D."/>
            <person name="Navarro D."/>
            <person name="Favel A."/>
            <person name="Norest M."/>
            <person name="Lesage-Meessen L."/>
            <person name="Balint B."/>
            <person name="Merenyi Z."/>
            <person name="de Eugenio L."/>
            <person name="Morin E."/>
            <person name="Martinez A.T."/>
            <person name="Baldrian P."/>
            <person name="Stursova M."/>
            <person name="Martinez M.J."/>
            <person name="Novotny C."/>
            <person name="Magnuson J.K."/>
            <person name="Spatafora J.W."/>
            <person name="Maurice S."/>
            <person name="Pangilinan J."/>
            <person name="Andreopoulos W."/>
            <person name="LaButti K."/>
            <person name="Hundley H."/>
            <person name="Na H."/>
            <person name="Kuo A."/>
            <person name="Barry K."/>
            <person name="Lipzen A."/>
            <person name="Henrissat B."/>
            <person name="Riley R."/>
            <person name="Ahrendt S."/>
            <person name="Nagy L.G."/>
            <person name="Grigoriev I.V."/>
            <person name="Martin F."/>
            <person name="Rosso M.N."/>
        </authorList>
    </citation>
    <scope>NUCLEOTIDE SEQUENCE</scope>
    <source>
        <strain evidence="1">CBS 384.51</strain>
    </source>
</reference>
<name>A0ACB8U261_9APHY</name>
<comment type="caution">
    <text evidence="1">The sequence shown here is derived from an EMBL/GenBank/DDBJ whole genome shotgun (WGS) entry which is preliminary data.</text>
</comment>
<evidence type="ECO:0000313" key="1">
    <source>
        <dbReference type="EMBL" id="KAI0088365.1"/>
    </source>
</evidence>
<evidence type="ECO:0000313" key="2">
    <source>
        <dbReference type="Proteomes" id="UP001055072"/>
    </source>
</evidence>
<sequence>MFGFDTNLSREELLGVLSSFGIAIPPTSKLPVESLQKRLRQAINASQAMPLVNARPPLDPAQYPKWPQGYKGLFDAIRRGNLQEAAMTQLAMREGQDPSPLYVNAFMDVRQTLMSLANNCETGFKHAVMQDLEKEKCAINLRVVDVYKIDERTPLLIVLYQSFSAANPLPGIQWVQEQMSKHHQMPNVNATELEQKLLLLILEMNSKRLPPGFTVKRLKSEKDFKLSFLLPMGPLSYHDIGKLNLNTGCVVCGHDINSRCSQCQSVAYCGIECQKADWPSHKAACRSLKGGEWTTMPFSSRMPGTLGMIGQLINLRDNFQSNMMAPMQTTDDTPPQNAYGNRLFLIKLQHTFGPGEGTFLIYDRKRTCVVYFLESKAPEVFKRFKAEITGPRGGNYGSGMFKMYRWAKRVGEQELSVCLDKVPNADSIKW</sequence>
<gene>
    <name evidence="1" type="ORF">BDY19DRAFT_891159</name>
</gene>
<dbReference type="EMBL" id="MU274914">
    <property type="protein sequence ID" value="KAI0088365.1"/>
    <property type="molecule type" value="Genomic_DNA"/>
</dbReference>
<keyword evidence="2" id="KW-1185">Reference proteome</keyword>
<protein>
    <submittedName>
        <fullName evidence="1">Uncharacterized protein</fullName>
    </submittedName>
</protein>
<dbReference type="Proteomes" id="UP001055072">
    <property type="component" value="Unassembled WGS sequence"/>
</dbReference>